<keyword evidence="3" id="KW-1185">Reference proteome</keyword>
<accession>A0ABX7B739</accession>
<dbReference type="Proteomes" id="UP000595197">
    <property type="component" value="Chromosome"/>
</dbReference>
<reference evidence="2" key="1">
    <citation type="submission" date="2021-02" db="EMBL/GenBank/DDBJ databases">
        <title>Skermanella TT6 skin isolate.</title>
        <authorList>
            <person name="Lee K."/>
            <person name="Ganzorig M."/>
        </authorList>
    </citation>
    <scope>NUCLEOTIDE SEQUENCE</scope>
    <source>
        <strain evidence="2">TT6</strain>
    </source>
</reference>
<organism evidence="2 3">
    <name type="scientific">Skermanella cutis</name>
    <dbReference type="NCBI Taxonomy" id="2775420"/>
    <lineage>
        <taxon>Bacteria</taxon>
        <taxon>Pseudomonadati</taxon>
        <taxon>Pseudomonadota</taxon>
        <taxon>Alphaproteobacteria</taxon>
        <taxon>Rhodospirillales</taxon>
        <taxon>Azospirillaceae</taxon>
        <taxon>Skermanella</taxon>
    </lineage>
</organism>
<proteinExistence type="predicted"/>
<dbReference type="RefSeq" id="WP_201077134.1">
    <property type="nucleotide sequence ID" value="NZ_CP067420.1"/>
</dbReference>
<evidence type="ECO:0000313" key="2">
    <source>
        <dbReference type="EMBL" id="QQP90194.1"/>
    </source>
</evidence>
<gene>
    <name evidence="2" type="ORF">IGS68_02725</name>
</gene>
<dbReference type="Pfam" id="PF09361">
    <property type="entry name" value="Phasin_2"/>
    <property type="match status" value="1"/>
</dbReference>
<feature type="domain" description="Phasin" evidence="1">
    <location>
        <begin position="69"/>
        <end position="164"/>
    </location>
</feature>
<dbReference type="InterPro" id="IPR018968">
    <property type="entry name" value="Phasin"/>
</dbReference>
<name>A0ABX7B739_9PROT</name>
<sequence>MAADKESAATVAEAEETRIIDASRNTLRSVKEAGKEAGDKSMESAIQLVEESTARIGRMLDFSLRVSEEATRQATFNMDVLMRCGTIVTEGWQAILHEWIDTTRETAQKNMSDLEELMNCRSVDALLSCQSSILRNRIETLHDSNVRISEVSTQVASDTAKRISELTSSIGNGLSVMDEAGRNLRKAGEEMSRIDQSAD</sequence>
<evidence type="ECO:0000259" key="1">
    <source>
        <dbReference type="Pfam" id="PF09361"/>
    </source>
</evidence>
<protein>
    <submittedName>
        <fullName evidence="2">Phasin family protein</fullName>
    </submittedName>
</protein>
<evidence type="ECO:0000313" key="3">
    <source>
        <dbReference type="Proteomes" id="UP000595197"/>
    </source>
</evidence>
<dbReference type="EMBL" id="CP067420">
    <property type="protein sequence ID" value="QQP90194.1"/>
    <property type="molecule type" value="Genomic_DNA"/>
</dbReference>